<dbReference type="AlphaFoldDB" id="A0AAU7W640"/>
<protein>
    <submittedName>
        <fullName evidence="1">Pyrimidine dimer DNA glycosylase/endonuclease V</fullName>
    </submittedName>
</protein>
<dbReference type="RefSeq" id="WP_350348153.1">
    <property type="nucleotide sequence ID" value="NZ_CP158374.1"/>
</dbReference>
<dbReference type="EMBL" id="CP158374">
    <property type="protein sequence ID" value="XBX82132.1"/>
    <property type="molecule type" value="Genomic_DNA"/>
</dbReference>
<dbReference type="Pfam" id="PF03013">
    <property type="entry name" value="Pyr_excise"/>
    <property type="match status" value="1"/>
</dbReference>
<reference evidence="1" key="1">
    <citation type="submission" date="2024-05" db="EMBL/GenBank/DDBJ databases">
        <authorList>
            <person name="Yu L."/>
        </authorList>
    </citation>
    <scope>NUCLEOTIDE SEQUENCE</scope>
    <source>
        <strain evidence="1">G08B096</strain>
    </source>
</reference>
<organism evidence="1">
    <name type="scientific">Agromyces sp. G08B096</name>
    <dbReference type="NCBI Taxonomy" id="3156399"/>
    <lineage>
        <taxon>Bacteria</taxon>
        <taxon>Bacillati</taxon>
        <taxon>Actinomycetota</taxon>
        <taxon>Actinomycetes</taxon>
        <taxon>Micrococcales</taxon>
        <taxon>Microbacteriaceae</taxon>
        <taxon>Agromyces</taxon>
    </lineage>
</organism>
<proteinExistence type="predicted"/>
<gene>
    <name evidence="1" type="ORF">ABIQ69_16210</name>
</gene>
<accession>A0AAU7W640</accession>
<dbReference type="InterPro" id="IPR004260">
    <property type="entry name" value="Pyr-dimer_DNA_glycosylase"/>
</dbReference>
<sequence length="153" mass="17005">MRIWSLHPRYLDRQGLTACWRETLLAQAVLAGTTRGYTRHPQLERFRAAPDPLAAVAAYLAGVADEADARGYRFDRSRIRPVPAPAAGVPTMAAPSIAVTEGQLQLEWAHLRAKLARRSPEVADRWRLVEVPETHPLFVPVPGPVEPWERATG</sequence>
<name>A0AAU7W640_9MICO</name>
<evidence type="ECO:0000313" key="1">
    <source>
        <dbReference type="EMBL" id="XBX82132.1"/>
    </source>
</evidence>